<name>A0ABR1S8R8_9PEZI</name>
<evidence type="ECO:0000313" key="3">
    <source>
        <dbReference type="Proteomes" id="UP001396898"/>
    </source>
</evidence>
<protein>
    <recommendedName>
        <fullName evidence="4">MADS-box domain-containing protein</fullName>
    </recommendedName>
</protein>
<evidence type="ECO:0000256" key="1">
    <source>
        <dbReference type="SAM" id="MobiDB-lite"/>
    </source>
</evidence>
<accession>A0ABR1S8R8</accession>
<dbReference type="Proteomes" id="UP001396898">
    <property type="component" value="Unassembled WGS sequence"/>
</dbReference>
<keyword evidence="3" id="KW-1185">Reference proteome</keyword>
<sequence length="122" mass="14187">MSSARKSRIRKKSSPSDKSRLKVMRLRRGRSLHHKVVEYGELFGLDVILIARDKTSGEYEVFEPSKTWPAIRDICKTPTIVHDSQKKADDVSENLQLELQRMEKLVKRLKVPEPPKPRCTQF</sequence>
<reference evidence="2 3" key="1">
    <citation type="submission" date="2023-01" db="EMBL/GenBank/DDBJ databases">
        <title>Analysis of 21 Apiospora genomes using comparative genomics revels a genus with tremendous synthesis potential of carbohydrate active enzymes and secondary metabolites.</title>
        <authorList>
            <person name="Sorensen T."/>
        </authorList>
    </citation>
    <scope>NUCLEOTIDE SEQUENCE [LARGE SCALE GENOMIC DNA]</scope>
    <source>
        <strain evidence="2 3">CBS 20057</strain>
    </source>
</reference>
<feature type="region of interest" description="Disordered" evidence="1">
    <location>
        <begin position="1"/>
        <end position="21"/>
    </location>
</feature>
<dbReference type="EMBL" id="JAQQWI010000007">
    <property type="protein sequence ID" value="KAK8028111.1"/>
    <property type="molecule type" value="Genomic_DNA"/>
</dbReference>
<organism evidence="2 3">
    <name type="scientific">Apiospora marii</name>
    <dbReference type="NCBI Taxonomy" id="335849"/>
    <lineage>
        <taxon>Eukaryota</taxon>
        <taxon>Fungi</taxon>
        <taxon>Dikarya</taxon>
        <taxon>Ascomycota</taxon>
        <taxon>Pezizomycotina</taxon>
        <taxon>Sordariomycetes</taxon>
        <taxon>Xylariomycetidae</taxon>
        <taxon>Amphisphaeriales</taxon>
        <taxon>Apiosporaceae</taxon>
        <taxon>Apiospora</taxon>
    </lineage>
</organism>
<feature type="compositionally biased region" description="Basic residues" evidence="1">
    <location>
        <begin position="1"/>
        <end position="13"/>
    </location>
</feature>
<comment type="caution">
    <text evidence="2">The sequence shown here is derived from an EMBL/GenBank/DDBJ whole genome shotgun (WGS) entry which is preliminary data.</text>
</comment>
<evidence type="ECO:0000313" key="2">
    <source>
        <dbReference type="EMBL" id="KAK8028111.1"/>
    </source>
</evidence>
<proteinExistence type="predicted"/>
<evidence type="ECO:0008006" key="4">
    <source>
        <dbReference type="Google" id="ProtNLM"/>
    </source>
</evidence>
<gene>
    <name evidence="2" type="ORF">PG991_005167</name>
</gene>